<comment type="caution">
    <text evidence="2">The sequence shown here is derived from an EMBL/GenBank/DDBJ whole genome shotgun (WGS) entry which is preliminary data.</text>
</comment>
<dbReference type="Pfam" id="PF17295">
    <property type="entry name" value="DUF5348"/>
    <property type="match status" value="1"/>
</dbReference>
<dbReference type="InterPro" id="IPR035255">
    <property type="entry name" value="DUF5348"/>
</dbReference>
<organism evidence="2 3">
    <name type="scientific">Candidatus Borkfalkia ceftriaxoniphila</name>
    <dbReference type="NCBI Taxonomy" id="2508949"/>
    <lineage>
        <taxon>Bacteria</taxon>
        <taxon>Bacillati</taxon>
        <taxon>Bacillota</taxon>
        <taxon>Clostridia</taxon>
        <taxon>Christensenellales</taxon>
        <taxon>Christensenellaceae</taxon>
        <taxon>Candidatus Borkfalkia</taxon>
    </lineage>
</organism>
<accession>A0A4Q2K8G8</accession>
<dbReference type="RefSeq" id="WP_129223205.1">
    <property type="nucleotide sequence ID" value="NZ_SDOZ01000002.1"/>
</dbReference>
<keyword evidence="3" id="KW-1185">Reference proteome</keyword>
<dbReference type="Proteomes" id="UP000291269">
    <property type="component" value="Unassembled WGS sequence"/>
</dbReference>
<feature type="domain" description="DUF5348" evidence="1">
    <location>
        <begin position="11"/>
        <end position="69"/>
    </location>
</feature>
<dbReference type="EMBL" id="SDOZ01000002">
    <property type="protein sequence ID" value="RXZ60984.1"/>
    <property type="molecule type" value="Genomic_DNA"/>
</dbReference>
<dbReference type="AlphaFoldDB" id="A0A4Q2K8G8"/>
<reference evidence="2 3" key="1">
    <citation type="journal article" date="2019" name="Gut">
        <title>Antibiotics-induced monodominance of a novel gut bacterial order.</title>
        <authorList>
            <person name="Hildebrand F."/>
            <person name="Moitinho-Silva L."/>
            <person name="Blasche S."/>
            <person name="Jahn M.T."/>
            <person name="Gossmann T.I."/>
            <person name="Heuerta-Cepas J."/>
            <person name="Hercog R."/>
            <person name="Luetge M."/>
            <person name="Bahram M."/>
            <person name="Pryszlak A."/>
            <person name="Alves R.J."/>
            <person name="Waszak S.M."/>
            <person name="Zhu A."/>
            <person name="Ye L."/>
            <person name="Costea P.I."/>
            <person name="Aalvink S."/>
            <person name="Belzer C."/>
            <person name="Forslund S.K."/>
            <person name="Sunagawa S."/>
            <person name="Hentschel U."/>
            <person name="Merten C."/>
            <person name="Patil K.R."/>
            <person name="Benes V."/>
            <person name="Bork P."/>
        </authorList>
    </citation>
    <scope>NUCLEOTIDE SEQUENCE [LARGE SCALE GENOMIC DNA]</scope>
    <source>
        <strain evidence="2 3">HDS1380</strain>
    </source>
</reference>
<dbReference type="OrthoDB" id="1684344at2"/>
<dbReference type="Gene3D" id="2.40.10.390">
    <property type="match status" value="1"/>
</dbReference>
<gene>
    <name evidence="2" type="ORF">ESZ91_00960</name>
</gene>
<name>A0A4Q2K8G8_9FIRM</name>
<evidence type="ECO:0000313" key="3">
    <source>
        <dbReference type="Proteomes" id="UP000291269"/>
    </source>
</evidence>
<proteinExistence type="predicted"/>
<evidence type="ECO:0000259" key="1">
    <source>
        <dbReference type="Pfam" id="PF17295"/>
    </source>
</evidence>
<protein>
    <recommendedName>
        <fullName evidence="1">DUF5348 domain-containing protein</fullName>
    </recommendedName>
</protein>
<evidence type="ECO:0000313" key="2">
    <source>
        <dbReference type="EMBL" id="RXZ60984.1"/>
    </source>
</evidence>
<sequence length="73" mass="8225">MDNSKTGKPLYKNECKRFALDEWTELTSGSPVEIKICGSWVKTHIEHDGTDYYAVGLRGLKLDGLEARIPERG</sequence>